<keyword evidence="11 18" id="KW-0812">Transmembrane</keyword>
<evidence type="ECO:0000256" key="3">
    <source>
        <dbReference type="ARBA" id="ARBA00005119"/>
    </source>
</evidence>
<evidence type="ECO:0000256" key="9">
    <source>
        <dbReference type="ARBA" id="ARBA00022516"/>
    </source>
</evidence>
<feature type="transmembrane region" description="Helical" evidence="19">
    <location>
        <begin position="33"/>
        <end position="51"/>
    </location>
</feature>
<evidence type="ECO:0000256" key="11">
    <source>
        <dbReference type="ARBA" id="ARBA00022692"/>
    </source>
</evidence>
<gene>
    <name evidence="20" type="ORF">Premu_2602</name>
</gene>
<evidence type="ECO:0000256" key="1">
    <source>
        <dbReference type="ARBA" id="ARBA00001698"/>
    </source>
</evidence>
<evidence type="ECO:0000313" key="20">
    <source>
        <dbReference type="EMBL" id="EGN57956.1"/>
    </source>
</evidence>
<evidence type="ECO:0000256" key="17">
    <source>
        <dbReference type="ARBA" id="ARBA00023264"/>
    </source>
</evidence>
<feature type="transmembrane region" description="Helical" evidence="19">
    <location>
        <begin position="7"/>
        <end position="27"/>
    </location>
</feature>
<keyword evidence="16" id="KW-0594">Phospholipid biosynthesis</keyword>
<feature type="transmembrane region" description="Helical" evidence="19">
    <location>
        <begin position="87"/>
        <end position="106"/>
    </location>
</feature>
<feature type="transmembrane region" description="Helical" evidence="19">
    <location>
        <begin position="223"/>
        <end position="242"/>
    </location>
</feature>
<comment type="catalytic activity">
    <reaction evidence="1 18">
        <text>a 1,2-diacyl-sn-glycero-3-phosphate + CTP + H(+) = a CDP-1,2-diacyl-sn-glycerol + diphosphate</text>
        <dbReference type="Rhea" id="RHEA:16229"/>
        <dbReference type="ChEBI" id="CHEBI:15378"/>
        <dbReference type="ChEBI" id="CHEBI:33019"/>
        <dbReference type="ChEBI" id="CHEBI:37563"/>
        <dbReference type="ChEBI" id="CHEBI:58332"/>
        <dbReference type="ChEBI" id="CHEBI:58608"/>
        <dbReference type="EC" id="2.7.7.41"/>
    </reaction>
</comment>
<feature type="transmembrane region" description="Helical" evidence="19">
    <location>
        <begin position="272"/>
        <end position="290"/>
    </location>
</feature>
<evidence type="ECO:0000256" key="18">
    <source>
        <dbReference type="RuleBase" id="RU003938"/>
    </source>
</evidence>
<evidence type="ECO:0000313" key="21">
    <source>
        <dbReference type="Proteomes" id="UP000002772"/>
    </source>
</evidence>
<dbReference type="InterPro" id="IPR000374">
    <property type="entry name" value="PC_trans"/>
</dbReference>
<feature type="transmembrane region" description="Helical" evidence="19">
    <location>
        <begin position="63"/>
        <end position="81"/>
    </location>
</feature>
<dbReference type="PROSITE" id="PS01315">
    <property type="entry name" value="CDS"/>
    <property type="match status" value="1"/>
</dbReference>
<evidence type="ECO:0000256" key="19">
    <source>
        <dbReference type="SAM" id="Phobius"/>
    </source>
</evidence>
<dbReference type="RefSeq" id="WP_007575852.1">
    <property type="nucleotide sequence ID" value="NZ_BPTS01000002.1"/>
</dbReference>
<protein>
    <recommendedName>
        <fullName evidence="7 18">Phosphatidate cytidylyltransferase</fullName>
        <ecNumber evidence="6 18">2.7.7.41</ecNumber>
    </recommendedName>
</protein>
<keyword evidence="8" id="KW-1003">Cell membrane</keyword>
<evidence type="ECO:0000256" key="2">
    <source>
        <dbReference type="ARBA" id="ARBA00004651"/>
    </source>
</evidence>
<evidence type="ECO:0000256" key="10">
    <source>
        <dbReference type="ARBA" id="ARBA00022679"/>
    </source>
</evidence>
<feature type="transmembrane region" description="Helical" evidence="19">
    <location>
        <begin position="151"/>
        <end position="171"/>
    </location>
</feature>
<evidence type="ECO:0000256" key="4">
    <source>
        <dbReference type="ARBA" id="ARBA00005189"/>
    </source>
</evidence>
<dbReference type="EMBL" id="GL945017">
    <property type="protein sequence ID" value="EGN57956.1"/>
    <property type="molecule type" value="Genomic_DNA"/>
</dbReference>
<evidence type="ECO:0000256" key="7">
    <source>
        <dbReference type="ARBA" id="ARBA00019373"/>
    </source>
</evidence>
<keyword evidence="13 19" id="KW-1133">Transmembrane helix</keyword>
<evidence type="ECO:0000256" key="12">
    <source>
        <dbReference type="ARBA" id="ARBA00022695"/>
    </source>
</evidence>
<dbReference type="UniPathway" id="UPA00557">
    <property type="reaction ID" value="UER00614"/>
</dbReference>
<dbReference type="GO" id="GO:0005886">
    <property type="term" value="C:plasma membrane"/>
    <property type="evidence" value="ECO:0007669"/>
    <property type="project" value="UniProtKB-SubCell"/>
</dbReference>
<evidence type="ECO:0000256" key="6">
    <source>
        <dbReference type="ARBA" id="ARBA00012487"/>
    </source>
</evidence>
<dbReference type="OrthoDB" id="9799199at2"/>
<dbReference type="GO" id="GO:0004605">
    <property type="term" value="F:phosphatidate cytidylyltransferase activity"/>
    <property type="evidence" value="ECO:0007669"/>
    <property type="project" value="UniProtKB-EC"/>
</dbReference>
<dbReference type="Pfam" id="PF01148">
    <property type="entry name" value="CTP_transf_1"/>
    <property type="match status" value="1"/>
</dbReference>
<feature type="transmembrane region" description="Helical" evidence="19">
    <location>
        <begin position="118"/>
        <end position="139"/>
    </location>
</feature>
<keyword evidence="14" id="KW-0443">Lipid metabolism</keyword>
<dbReference type="GO" id="GO:0016024">
    <property type="term" value="P:CDP-diacylglycerol biosynthetic process"/>
    <property type="evidence" value="ECO:0007669"/>
    <property type="project" value="UniProtKB-UniPathway"/>
</dbReference>
<keyword evidence="12 18" id="KW-0548">Nucleotidyltransferase</keyword>
<dbReference type="STRING" id="688246.Premu_2602"/>
<proteinExistence type="inferred from homology"/>
<comment type="subcellular location">
    <subcellularLocation>
        <location evidence="2">Cell membrane</location>
        <topology evidence="2">Multi-pass membrane protein</topology>
    </subcellularLocation>
</comment>
<keyword evidence="15 19" id="KW-0472">Membrane</keyword>
<dbReference type="AlphaFoldDB" id="F8NBJ4"/>
<evidence type="ECO:0000256" key="8">
    <source>
        <dbReference type="ARBA" id="ARBA00022475"/>
    </source>
</evidence>
<comment type="pathway">
    <text evidence="3 18">Phospholipid metabolism; CDP-diacylglycerol biosynthesis; CDP-diacylglycerol from sn-glycerol 3-phosphate: step 3/3.</text>
</comment>
<dbReference type="PANTHER" id="PTHR46382:SF1">
    <property type="entry name" value="PHOSPHATIDATE CYTIDYLYLTRANSFERASE"/>
    <property type="match status" value="1"/>
</dbReference>
<organism evidence="20 21">
    <name type="scientific">Hallella multisaccharivorax DSM 17128</name>
    <dbReference type="NCBI Taxonomy" id="688246"/>
    <lineage>
        <taxon>Bacteria</taxon>
        <taxon>Pseudomonadati</taxon>
        <taxon>Bacteroidota</taxon>
        <taxon>Bacteroidia</taxon>
        <taxon>Bacteroidales</taxon>
        <taxon>Prevotellaceae</taxon>
        <taxon>Hallella</taxon>
    </lineage>
</organism>
<dbReference type="PANTHER" id="PTHR46382">
    <property type="entry name" value="PHOSPHATIDATE CYTIDYLYLTRANSFERASE"/>
    <property type="match status" value="1"/>
</dbReference>
<feature type="transmembrane region" description="Helical" evidence="19">
    <location>
        <begin position="192"/>
        <end position="211"/>
    </location>
</feature>
<dbReference type="HOGENOM" id="CLU_037294_3_2_10"/>
<reference evidence="21" key="1">
    <citation type="journal article" date="2011" name="Stand. Genomic Sci.">
        <title>Non-contiguous finished genome sequence of the opportunistic oral pathogen Prevotella multisaccharivorax type strain (PPPA20).</title>
        <authorList>
            <person name="Pati A."/>
            <person name="Gronow S."/>
            <person name="Lu M."/>
            <person name="Lapidus A."/>
            <person name="Nolan M."/>
            <person name="Lucas S."/>
            <person name="Hammon N."/>
            <person name="Deshpande S."/>
            <person name="Cheng J.F."/>
            <person name="Tapia R."/>
            <person name="Han C."/>
            <person name="Goodwin L."/>
            <person name="Pitluck S."/>
            <person name="Liolios K."/>
            <person name="Pagani I."/>
            <person name="Mavromatis K."/>
            <person name="Mikhailova N."/>
            <person name="Huntemann M."/>
            <person name="Chen A."/>
            <person name="Palaniappan K."/>
            <person name="Land M."/>
            <person name="Hauser L."/>
            <person name="Detter J.C."/>
            <person name="Brambilla E.M."/>
            <person name="Rohde M."/>
            <person name="Goker M."/>
            <person name="Woyke T."/>
            <person name="Bristow J."/>
            <person name="Eisen J.A."/>
            <person name="Markowitz V."/>
            <person name="Hugenholtz P."/>
            <person name="Kyrpides N.C."/>
            <person name="Klenk H.P."/>
            <person name="Ivanova N."/>
        </authorList>
    </citation>
    <scope>NUCLEOTIDE SEQUENCE [LARGE SCALE GENOMIC DNA]</scope>
    <source>
        <strain evidence="21">DSM 17128</strain>
    </source>
</reference>
<evidence type="ECO:0000256" key="15">
    <source>
        <dbReference type="ARBA" id="ARBA00023136"/>
    </source>
</evidence>
<dbReference type="Proteomes" id="UP000002772">
    <property type="component" value="Unassembled WGS sequence"/>
</dbReference>
<comment type="pathway">
    <text evidence="4">Lipid metabolism.</text>
</comment>
<dbReference type="EC" id="2.7.7.41" evidence="6 18"/>
<dbReference type="eggNOG" id="COG4589">
    <property type="taxonomic scope" value="Bacteria"/>
</dbReference>
<evidence type="ECO:0000256" key="16">
    <source>
        <dbReference type="ARBA" id="ARBA00023209"/>
    </source>
</evidence>
<keyword evidence="21" id="KW-1185">Reference proteome</keyword>
<keyword evidence="17" id="KW-1208">Phospholipid metabolism</keyword>
<keyword evidence="10 18" id="KW-0808">Transferase</keyword>
<name>F8NBJ4_9BACT</name>
<keyword evidence="9" id="KW-0444">Lipid biosynthesis</keyword>
<accession>F8NBJ4</accession>
<evidence type="ECO:0000256" key="13">
    <source>
        <dbReference type="ARBA" id="ARBA00022989"/>
    </source>
</evidence>
<comment type="similarity">
    <text evidence="5 18">Belongs to the CDS family.</text>
</comment>
<evidence type="ECO:0000256" key="14">
    <source>
        <dbReference type="ARBA" id="ARBA00023098"/>
    </source>
</evidence>
<sequence length="291" mass="31923">MTEKQKNLIVRTITGVLFVAIMVAGFLNASAMMLLFAIITGLTLWEYSGLVNDRVANVNINRFISTVGGVYLFIAVALWSLDVVRGFAVMMPYVLTIIYLLISELYAKNRDAVNNMAYTMLGQMYIAMPLALINVLAFHRDANGDFSGYDMLLPLSVFILLWANDTGAYCFGSLFGKHKLFPRISPGKTWEGSIGGGIFAVVIAGVIGYFANNGAEPHSLNEWQWLGLGAVIVIFGTWGDLVESLFKRTIGVKDSGKILPGHGGMMDRFDSSLLAIPAAVIYLYTITIFMQ</sequence>
<evidence type="ECO:0000256" key="5">
    <source>
        <dbReference type="ARBA" id="ARBA00010185"/>
    </source>
</evidence>